<organism evidence="3 4">
    <name type="scientific">Arabis alpina</name>
    <name type="common">Alpine rock-cress</name>
    <dbReference type="NCBI Taxonomy" id="50452"/>
    <lineage>
        <taxon>Eukaryota</taxon>
        <taxon>Viridiplantae</taxon>
        <taxon>Streptophyta</taxon>
        <taxon>Embryophyta</taxon>
        <taxon>Tracheophyta</taxon>
        <taxon>Spermatophyta</taxon>
        <taxon>Magnoliopsida</taxon>
        <taxon>eudicotyledons</taxon>
        <taxon>Gunneridae</taxon>
        <taxon>Pentapetalae</taxon>
        <taxon>rosids</taxon>
        <taxon>malvids</taxon>
        <taxon>Brassicales</taxon>
        <taxon>Brassicaceae</taxon>
        <taxon>Arabideae</taxon>
        <taxon>Arabis</taxon>
    </lineage>
</organism>
<evidence type="ECO:0000313" key="3">
    <source>
        <dbReference type="EMBL" id="KFK28140.1"/>
    </source>
</evidence>
<dbReference type="Proteomes" id="UP000029120">
    <property type="component" value="Chromosome 8"/>
</dbReference>
<accession>A0A087GE38</accession>
<evidence type="ECO:0000256" key="1">
    <source>
        <dbReference type="SAM" id="MobiDB-lite"/>
    </source>
</evidence>
<protein>
    <recommendedName>
        <fullName evidence="5">DUF1216 domain-containing protein</fullName>
    </recommendedName>
</protein>
<dbReference type="PANTHER" id="PTHR31607:SF23">
    <property type="entry name" value="DUF1216 DOMAIN-CONTAINING PROTEIN"/>
    <property type="match status" value="1"/>
</dbReference>
<feature type="chain" id="PRO_5001821914" description="DUF1216 domain-containing protein" evidence="2">
    <location>
        <begin position="25"/>
        <end position="302"/>
    </location>
</feature>
<dbReference type="EMBL" id="CM002876">
    <property type="protein sequence ID" value="KFK28140.1"/>
    <property type="molecule type" value="Genomic_DNA"/>
</dbReference>
<name>A0A087GE38_ARAAL</name>
<keyword evidence="2" id="KW-0732">Signal</keyword>
<sequence>MAKKSSAVYLLLLIALIIAYPTQGTDILTRLYGIFPRMSKDFVPYAHKGMLDFVGELEGKCPATVEFKDFCAKLKDYINSCFNPTSSGLVEIQVETSKKSKQLSKAMSSLNVTSAYYWTLVSSLVSMEKVVVEIKKSNSTEMPREQQGILYRHLVEWVANIVLFAREASKLKGKTIDVSTFAISALNGTKDGSLDSWELMDGLSSMGDILVEMKKSSLKEITFEERRELTWSMVKWAHGINLFVKTASKKKGVTIDISSFENYYNSNVLDLSKGVGDKTGRGHRNVGKGTSANNSSNSTKSK</sequence>
<dbReference type="AlphaFoldDB" id="A0A087GE38"/>
<dbReference type="Gramene" id="KFK28140">
    <property type="protein sequence ID" value="KFK28140"/>
    <property type="gene ID" value="AALP_AA8G477600"/>
</dbReference>
<dbReference type="OrthoDB" id="1096228at2759"/>
<gene>
    <name evidence="3" type="ordered locus">AALP_Aa8g477600</name>
</gene>
<evidence type="ECO:0008006" key="5">
    <source>
        <dbReference type="Google" id="ProtNLM"/>
    </source>
</evidence>
<reference evidence="4" key="1">
    <citation type="journal article" date="2015" name="Nat. Plants">
        <title>Genome expansion of Arabis alpina linked with retrotransposition and reduced symmetric DNA methylation.</title>
        <authorList>
            <person name="Willing E.M."/>
            <person name="Rawat V."/>
            <person name="Mandakova T."/>
            <person name="Maumus F."/>
            <person name="James G.V."/>
            <person name="Nordstroem K.J."/>
            <person name="Becker C."/>
            <person name="Warthmann N."/>
            <person name="Chica C."/>
            <person name="Szarzynska B."/>
            <person name="Zytnicki M."/>
            <person name="Albani M.C."/>
            <person name="Kiefer C."/>
            <person name="Bergonzi S."/>
            <person name="Castaings L."/>
            <person name="Mateos J.L."/>
            <person name="Berns M.C."/>
            <person name="Bujdoso N."/>
            <person name="Piofczyk T."/>
            <person name="de Lorenzo L."/>
            <person name="Barrero-Sicilia C."/>
            <person name="Mateos I."/>
            <person name="Piednoel M."/>
            <person name="Hagmann J."/>
            <person name="Chen-Min-Tao R."/>
            <person name="Iglesias-Fernandez R."/>
            <person name="Schuster S.C."/>
            <person name="Alonso-Blanco C."/>
            <person name="Roudier F."/>
            <person name="Carbonero P."/>
            <person name="Paz-Ares J."/>
            <person name="Davis S.J."/>
            <person name="Pecinka A."/>
            <person name="Quesneville H."/>
            <person name="Colot V."/>
            <person name="Lysak M.A."/>
            <person name="Weigel D."/>
            <person name="Coupland G."/>
            <person name="Schneeberger K."/>
        </authorList>
    </citation>
    <scope>NUCLEOTIDE SEQUENCE [LARGE SCALE GENOMIC DNA]</scope>
    <source>
        <strain evidence="4">cv. Pajares</strain>
    </source>
</reference>
<dbReference type="PANTHER" id="PTHR31607">
    <property type="entry name" value="DUF1216 DOMAIN-CONTAINING PROTEIN-RELATED"/>
    <property type="match status" value="1"/>
</dbReference>
<feature type="region of interest" description="Disordered" evidence="1">
    <location>
        <begin position="275"/>
        <end position="302"/>
    </location>
</feature>
<proteinExistence type="predicted"/>
<evidence type="ECO:0000313" key="4">
    <source>
        <dbReference type="Proteomes" id="UP000029120"/>
    </source>
</evidence>
<keyword evidence="4" id="KW-1185">Reference proteome</keyword>
<feature type="compositionally biased region" description="Low complexity" evidence="1">
    <location>
        <begin position="287"/>
        <end position="302"/>
    </location>
</feature>
<feature type="signal peptide" evidence="2">
    <location>
        <begin position="1"/>
        <end position="24"/>
    </location>
</feature>
<evidence type="ECO:0000256" key="2">
    <source>
        <dbReference type="SAM" id="SignalP"/>
    </source>
</evidence>